<dbReference type="GO" id="GO:0004315">
    <property type="term" value="F:3-oxoacyl-[acyl-carrier-protein] synthase activity"/>
    <property type="evidence" value="ECO:0007669"/>
    <property type="project" value="InterPro"/>
</dbReference>
<dbReference type="PROSITE" id="PS52004">
    <property type="entry name" value="KS3_2"/>
    <property type="match status" value="1"/>
</dbReference>
<dbReference type="SMART" id="SM00825">
    <property type="entry name" value="PKS_KS"/>
    <property type="match status" value="1"/>
</dbReference>
<dbReference type="Pfam" id="PF00550">
    <property type="entry name" value="PP-binding"/>
    <property type="match status" value="1"/>
</dbReference>
<dbReference type="InterPro" id="IPR014031">
    <property type="entry name" value="Ketoacyl_synth_C"/>
</dbReference>
<evidence type="ECO:0000259" key="4">
    <source>
        <dbReference type="PROSITE" id="PS50075"/>
    </source>
</evidence>
<dbReference type="InterPro" id="IPR036291">
    <property type="entry name" value="NAD(P)-bd_dom_sf"/>
</dbReference>
<dbReference type="Pfam" id="PF00698">
    <property type="entry name" value="Acyl_transf_1"/>
    <property type="match status" value="1"/>
</dbReference>
<dbReference type="EMBL" id="UZAJ01003393">
    <property type="protein sequence ID" value="VDO40073.1"/>
    <property type="molecule type" value="Genomic_DNA"/>
</dbReference>
<dbReference type="InterPro" id="IPR009081">
    <property type="entry name" value="PP-bd_ACP"/>
</dbReference>
<dbReference type="Pfam" id="PF08659">
    <property type="entry name" value="KR"/>
    <property type="match status" value="1"/>
</dbReference>
<dbReference type="InterPro" id="IPR018201">
    <property type="entry name" value="Ketoacyl_synth_AS"/>
</dbReference>
<dbReference type="PANTHER" id="PTHR43775">
    <property type="entry name" value="FATTY ACID SYNTHASE"/>
    <property type="match status" value="1"/>
</dbReference>
<dbReference type="InterPro" id="IPR057326">
    <property type="entry name" value="KR_dom"/>
</dbReference>
<dbReference type="InterPro" id="IPR014043">
    <property type="entry name" value="Acyl_transferase_dom"/>
</dbReference>
<dbReference type="Proteomes" id="UP000267606">
    <property type="component" value="Unassembled WGS sequence"/>
</dbReference>
<feature type="domain" description="Ketosynthase family 3 (KS3)" evidence="5">
    <location>
        <begin position="562"/>
        <end position="965"/>
    </location>
</feature>
<dbReference type="InterPro" id="IPR013968">
    <property type="entry name" value="PKS_KR"/>
</dbReference>
<dbReference type="PROSITE" id="PS50075">
    <property type="entry name" value="CARRIER"/>
    <property type="match status" value="1"/>
</dbReference>
<dbReference type="CDD" id="cd00833">
    <property type="entry name" value="PKS"/>
    <property type="match status" value="1"/>
</dbReference>
<dbReference type="GO" id="GO:0006633">
    <property type="term" value="P:fatty acid biosynthetic process"/>
    <property type="evidence" value="ECO:0007669"/>
    <property type="project" value="InterPro"/>
</dbReference>
<dbReference type="Pfam" id="PF02801">
    <property type="entry name" value="Ketoacyl-synt_C"/>
    <property type="match status" value="1"/>
</dbReference>
<keyword evidence="1" id="KW-0596">Phosphopantetheine</keyword>
<evidence type="ECO:0000256" key="1">
    <source>
        <dbReference type="ARBA" id="ARBA00022450"/>
    </source>
</evidence>
<reference evidence="6 7" key="2">
    <citation type="submission" date="2018-11" db="EMBL/GenBank/DDBJ databases">
        <authorList>
            <consortium name="Pathogen Informatics"/>
        </authorList>
    </citation>
    <scope>NUCLEOTIDE SEQUENCE [LARGE SCALE GENOMIC DNA]</scope>
</reference>
<dbReference type="Gene3D" id="3.40.50.720">
    <property type="entry name" value="NAD(P)-binding Rossmann-like Domain"/>
    <property type="match status" value="1"/>
</dbReference>
<evidence type="ECO:0000256" key="3">
    <source>
        <dbReference type="ARBA" id="ARBA00022679"/>
    </source>
</evidence>
<dbReference type="SUPFAM" id="SSF47336">
    <property type="entry name" value="ACP-like"/>
    <property type="match status" value="1"/>
</dbReference>
<feature type="domain" description="Carrier" evidence="4">
    <location>
        <begin position="471"/>
        <end position="546"/>
    </location>
</feature>
<dbReference type="SUPFAM" id="SSF51735">
    <property type="entry name" value="NAD(P)-binding Rossmann-fold domains"/>
    <property type="match status" value="1"/>
</dbReference>
<dbReference type="Gene3D" id="3.40.366.10">
    <property type="entry name" value="Malonyl-Coenzyme A Acyl Carrier Protein, domain 2"/>
    <property type="match status" value="1"/>
</dbReference>
<dbReference type="GO" id="GO:0004312">
    <property type="term" value="F:fatty acid synthase activity"/>
    <property type="evidence" value="ECO:0007669"/>
    <property type="project" value="TreeGrafter"/>
</dbReference>
<proteinExistence type="predicted"/>
<dbReference type="WBParaSite" id="OFLC_0000445801-mRNA-1">
    <property type="protein sequence ID" value="OFLC_0000445801-mRNA-1"/>
    <property type="gene ID" value="OFLC_0000445801"/>
</dbReference>
<dbReference type="InterPro" id="IPR050091">
    <property type="entry name" value="PKS_NRPS_Biosynth_Enz"/>
</dbReference>
<dbReference type="InterPro" id="IPR032821">
    <property type="entry name" value="PKS_assoc"/>
</dbReference>
<dbReference type="STRING" id="387005.A0A183HAE7"/>
<evidence type="ECO:0000313" key="7">
    <source>
        <dbReference type="Proteomes" id="UP000267606"/>
    </source>
</evidence>
<reference evidence="8" key="1">
    <citation type="submission" date="2016-06" db="UniProtKB">
        <authorList>
            <consortium name="WormBaseParasite"/>
        </authorList>
    </citation>
    <scope>IDENTIFICATION</scope>
</reference>
<evidence type="ECO:0000259" key="5">
    <source>
        <dbReference type="PROSITE" id="PS52004"/>
    </source>
</evidence>
<evidence type="ECO:0000256" key="2">
    <source>
        <dbReference type="ARBA" id="ARBA00022553"/>
    </source>
</evidence>
<dbReference type="InterPro" id="IPR014030">
    <property type="entry name" value="Ketoacyl_synth_N"/>
</dbReference>
<dbReference type="PROSITE" id="PS00606">
    <property type="entry name" value="KS3_1"/>
    <property type="match status" value="1"/>
</dbReference>
<dbReference type="InterPro" id="IPR016035">
    <property type="entry name" value="Acyl_Trfase/lysoPLipase"/>
</dbReference>
<evidence type="ECO:0000313" key="6">
    <source>
        <dbReference type="EMBL" id="VDO40073.1"/>
    </source>
</evidence>
<dbReference type="InterPro" id="IPR036736">
    <property type="entry name" value="ACP-like_sf"/>
</dbReference>
<dbReference type="SMART" id="SM00822">
    <property type="entry name" value="PKS_KR"/>
    <property type="match status" value="1"/>
</dbReference>
<dbReference type="InterPro" id="IPR020806">
    <property type="entry name" value="PKS_PP-bd"/>
</dbReference>
<dbReference type="PANTHER" id="PTHR43775:SF51">
    <property type="entry name" value="INACTIVE PHENOLPHTHIOCEROL SYNTHESIS POLYKETIDE SYNTHASE TYPE I PKS1-RELATED"/>
    <property type="match status" value="1"/>
</dbReference>
<accession>A0A183HAE7</accession>
<dbReference type="SMART" id="SM00823">
    <property type="entry name" value="PKS_PP"/>
    <property type="match status" value="1"/>
</dbReference>
<dbReference type="InterPro" id="IPR016039">
    <property type="entry name" value="Thiolase-like"/>
</dbReference>
<keyword evidence="3" id="KW-0808">Transferase</keyword>
<protein>
    <submittedName>
        <fullName evidence="8">Carrier domain-containing protein</fullName>
    </submittedName>
</protein>
<gene>
    <name evidence="6" type="ORF">OFLC_LOCUS4459</name>
</gene>
<dbReference type="SUPFAM" id="SSF53901">
    <property type="entry name" value="Thiolase-like"/>
    <property type="match status" value="1"/>
</dbReference>
<dbReference type="InterPro" id="IPR020841">
    <property type="entry name" value="PKS_Beta-ketoAc_synthase_dom"/>
</dbReference>
<evidence type="ECO:0000313" key="8">
    <source>
        <dbReference type="WBParaSite" id="OFLC_0000445801-mRNA-1"/>
    </source>
</evidence>
<dbReference type="InterPro" id="IPR001227">
    <property type="entry name" value="Ac_transferase_dom_sf"/>
</dbReference>
<organism evidence="8">
    <name type="scientific">Onchocerca flexuosa</name>
    <dbReference type="NCBI Taxonomy" id="387005"/>
    <lineage>
        <taxon>Eukaryota</taxon>
        <taxon>Metazoa</taxon>
        <taxon>Ecdysozoa</taxon>
        <taxon>Nematoda</taxon>
        <taxon>Chromadorea</taxon>
        <taxon>Rhabditida</taxon>
        <taxon>Spirurina</taxon>
        <taxon>Spiruromorpha</taxon>
        <taxon>Filarioidea</taxon>
        <taxon>Onchocercidae</taxon>
        <taxon>Onchocerca</taxon>
    </lineage>
</organism>
<dbReference type="SUPFAM" id="SSF52151">
    <property type="entry name" value="FabD/lysophospholipase-like"/>
    <property type="match status" value="1"/>
</dbReference>
<keyword evidence="2" id="KW-0597">Phosphoprotein</keyword>
<dbReference type="GO" id="GO:0031177">
    <property type="term" value="F:phosphopantetheine binding"/>
    <property type="evidence" value="ECO:0007669"/>
    <property type="project" value="InterPro"/>
</dbReference>
<name>A0A183HAE7_9BILA</name>
<sequence>TDQFNDNNYDNIKTDSTFQHYLYKLVQKKCALSNPERITPFIAINLTSKTTIIGQQAIFIAKINDKNDFVKIKQQLDLHKCTKLVFEWIIDEENLLESTIRQSMLIINLWKILVNNNNKNCGNFNKNMKLSLIVFTIINIKGNHRLFAPFSALLKTLAMEQTMVNFKSIHTDNIDQQFFREILDENFFNEIIYYNNGNRYVERLQQMDSVELITKQIRNLNRILIIGNIRGIAIELIKMLKPHLAIVVSRSMSNMSKNDANGTVIRTIQADCTDYEQMERIFATFAPFDVVFHCAATINNSLMENMNMKLFEMVCHPKVIGLQNIIKLSKIYRIRKIVAFSSAATILGSAGQANYVVANELLEYIMRRDMPEGLFISWGPWDGRGLLKGDHMAGIRNQIRNSGWKLLRAEQVAQLCCKLLSNTGHHIAMDVNFDLLRKKRPYLRSFLENIPENSTNKDDFIFPNNLQSNSKLDKDLNEIIKNCIREVSGIADVKSDVGFMSMGIDSLMIAEMQELLNKQLNLNISIAIFYEHSTVETLSQYIAQNLSTNCESQNDVKVKNANNDVAIIGYSGAFSGATDDEIFWSSLLDGKELIECHKRTTTSDDNEEIIEAIGIVPDIDKFDYRFWKMSPDDASYLDPQIRKFVEHAYIALERSGLIRLRSELRIGVVVGAEPSEYRPQSRHLGGIEDLYELNQKDFVAAWTSHLLDLHGPSFGVYSACSTALVAIIQACNLLHANQCDVALAGAVSLTIPRSDGSSNDTVHGMVLSSDGHCRPFDHQSSGTVRGSAVGVVVLRRIGEVQQTYNNPVIAKIAGYGITNDGRIKSSFMAPNISGQRGCMQKAIEMIDSTEMDYIECHGTGTTIGDLIELTALSQLYHRDTLIGSVKANIGHALAAAGIGAIIKLCKIAEMRIIPKQINFEKLNENLNNVSFKITQRNVEIQKEKLRLAVNASGIGGTNAHIIMESDNRLYHLSSYQQNIPHSFHALTISARTKNACMQLCNRIANYLKSKMNLTQIASTLQNYREHYEYRIGLSVSSASDAINQLKNVDQIQKIIELKSENIAFYFSPQGLEYPNIGLEAMTENEVFREVMQKCCQIASKLIGMNFQSIIHSQQKIDNQEMIFEQPYSQMAIFIVCFALAEQLRAWGIDACIMMGHSLGEYVAAAQADVFDVETALKILFKRGCLIAKTAKAKMLAVKCSKFAAE</sequence>
<dbReference type="Pfam" id="PF00109">
    <property type="entry name" value="ketoacyl-synt"/>
    <property type="match status" value="1"/>
</dbReference>
<dbReference type="Gene3D" id="3.40.47.10">
    <property type="match status" value="1"/>
</dbReference>
<dbReference type="AlphaFoldDB" id="A0A183HAE7"/>
<dbReference type="Pfam" id="PF16197">
    <property type="entry name" value="KAsynt_C_assoc"/>
    <property type="match status" value="1"/>
</dbReference>
<keyword evidence="7" id="KW-1185">Reference proteome</keyword>
<dbReference type="Gene3D" id="1.10.1200.10">
    <property type="entry name" value="ACP-like"/>
    <property type="match status" value="1"/>
</dbReference>